<dbReference type="PANTHER" id="PTHR18947:SF38">
    <property type="entry name" value="PROTEIN HOOK HOMOLOG 3"/>
    <property type="match status" value="1"/>
</dbReference>
<feature type="compositionally biased region" description="Basic and acidic residues" evidence="5">
    <location>
        <begin position="311"/>
        <end position="320"/>
    </location>
</feature>
<dbReference type="GO" id="GO:0005737">
    <property type="term" value="C:cytoplasm"/>
    <property type="evidence" value="ECO:0007669"/>
    <property type="project" value="UniProtKB-SubCell"/>
</dbReference>
<dbReference type="PANTHER" id="PTHR18947">
    <property type="entry name" value="HOOK PROTEINS"/>
    <property type="match status" value="1"/>
</dbReference>
<feature type="compositionally biased region" description="Pro residues" evidence="5">
    <location>
        <begin position="86"/>
        <end position="106"/>
    </location>
</feature>
<evidence type="ECO:0000259" key="7">
    <source>
        <dbReference type="Pfam" id="PF19047"/>
    </source>
</evidence>
<gene>
    <name evidence="8" type="ORF">QTP70_006013</name>
</gene>
<evidence type="ECO:0000259" key="6">
    <source>
        <dbReference type="Pfam" id="PF05622"/>
    </source>
</evidence>
<dbReference type="GO" id="GO:0031122">
    <property type="term" value="P:cytoplasmic microtubule organization"/>
    <property type="evidence" value="ECO:0007669"/>
    <property type="project" value="InterPro"/>
</dbReference>
<reference evidence="8" key="1">
    <citation type="submission" date="2023-06" db="EMBL/GenBank/DDBJ databases">
        <title>Male Hemibagrus guttatus genome.</title>
        <authorList>
            <person name="Bian C."/>
        </authorList>
    </citation>
    <scope>NUCLEOTIDE SEQUENCE</scope>
    <source>
        <strain evidence="8">Male_cb2023</strain>
        <tissue evidence="8">Muscle</tissue>
    </source>
</reference>
<feature type="coiled-coil region" evidence="4">
    <location>
        <begin position="586"/>
        <end position="662"/>
    </location>
</feature>
<dbReference type="Gene3D" id="1.10.418.10">
    <property type="entry name" value="Calponin-like domain"/>
    <property type="match status" value="1"/>
</dbReference>
<dbReference type="Pfam" id="PF19047">
    <property type="entry name" value="HOOK_N"/>
    <property type="match status" value="1"/>
</dbReference>
<dbReference type="GO" id="GO:0005813">
    <property type="term" value="C:centrosome"/>
    <property type="evidence" value="ECO:0007669"/>
    <property type="project" value="TreeGrafter"/>
</dbReference>
<dbReference type="InterPro" id="IPR043936">
    <property type="entry name" value="HOOK_N"/>
</dbReference>
<evidence type="ECO:0000313" key="9">
    <source>
        <dbReference type="Proteomes" id="UP001274896"/>
    </source>
</evidence>
<accession>A0AAE0PV61</accession>
<keyword evidence="3 4" id="KW-0175">Coiled coil</keyword>
<dbReference type="EMBL" id="JAUCMX010000027">
    <property type="protein sequence ID" value="KAK3508783.1"/>
    <property type="molecule type" value="Genomic_DNA"/>
</dbReference>
<evidence type="ECO:0000256" key="1">
    <source>
        <dbReference type="ARBA" id="ARBA00004496"/>
    </source>
</evidence>
<proteinExistence type="predicted"/>
<dbReference type="Proteomes" id="UP001274896">
    <property type="component" value="Unassembled WGS sequence"/>
</dbReference>
<feature type="coiled-coil region" evidence="4">
    <location>
        <begin position="15"/>
        <end position="42"/>
    </location>
</feature>
<evidence type="ECO:0000313" key="8">
    <source>
        <dbReference type="EMBL" id="KAK3508783.1"/>
    </source>
</evidence>
<dbReference type="GO" id="GO:0008017">
    <property type="term" value="F:microtubule binding"/>
    <property type="evidence" value="ECO:0007669"/>
    <property type="project" value="InterPro"/>
</dbReference>
<dbReference type="Pfam" id="PF05622">
    <property type="entry name" value="HOOK"/>
    <property type="match status" value="2"/>
</dbReference>
<dbReference type="FunFam" id="1.10.418.10:FF:000197">
    <property type="entry name" value="Protein Hook homolog 3"/>
    <property type="match status" value="1"/>
</dbReference>
<feature type="region of interest" description="Disordered" evidence="5">
    <location>
        <begin position="77"/>
        <end position="320"/>
    </location>
</feature>
<comment type="caution">
    <text evidence="8">The sequence shown here is derived from an EMBL/GenBank/DDBJ whole genome shotgun (WGS) entry which is preliminary data.</text>
</comment>
<evidence type="ECO:0000256" key="3">
    <source>
        <dbReference type="ARBA" id="ARBA00023054"/>
    </source>
</evidence>
<feature type="region of interest" description="Disordered" evidence="5">
    <location>
        <begin position="1159"/>
        <end position="1237"/>
    </location>
</feature>
<feature type="coiled-coil region" evidence="4">
    <location>
        <begin position="729"/>
        <end position="901"/>
    </location>
</feature>
<feature type="domain" description="Hook C-terminal" evidence="6">
    <location>
        <begin position="730"/>
        <end position="1178"/>
    </location>
</feature>
<feature type="compositionally biased region" description="Basic residues" evidence="5">
    <location>
        <begin position="124"/>
        <end position="137"/>
    </location>
</feature>
<feature type="compositionally biased region" description="Basic and acidic residues" evidence="5">
    <location>
        <begin position="285"/>
        <end position="298"/>
    </location>
</feature>
<evidence type="ECO:0000256" key="2">
    <source>
        <dbReference type="ARBA" id="ARBA00022490"/>
    </source>
</evidence>
<feature type="coiled-coil region" evidence="4">
    <location>
        <begin position="959"/>
        <end position="986"/>
    </location>
</feature>
<dbReference type="SUPFAM" id="SSF116907">
    <property type="entry name" value="Hook domain"/>
    <property type="match status" value="1"/>
</dbReference>
<feature type="compositionally biased region" description="Basic and acidic residues" evidence="5">
    <location>
        <begin position="243"/>
        <end position="263"/>
    </location>
</feature>
<feature type="domain" description="Hook C-terminal" evidence="6">
    <location>
        <begin position="637"/>
        <end position="699"/>
    </location>
</feature>
<feature type="coiled-coil region" evidence="4">
    <location>
        <begin position="1011"/>
        <end position="1134"/>
    </location>
</feature>
<feature type="domain" description="HOOK N-terminal" evidence="7">
    <location>
        <begin position="465"/>
        <end position="571"/>
    </location>
</feature>
<dbReference type="InterPro" id="IPR036872">
    <property type="entry name" value="CH_dom_sf"/>
</dbReference>
<feature type="compositionally biased region" description="Polar residues" evidence="5">
    <location>
        <begin position="1159"/>
        <end position="1176"/>
    </location>
</feature>
<keyword evidence="9" id="KW-1185">Reference proteome</keyword>
<dbReference type="InterPro" id="IPR008636">
    <property type="entry name" value="Hook_C"/>
</dbReference>
<feature type="compositionally biased region" description="Basic residues" evidence="5">
    <location>
        <begin position="201"/>
        <end position="214"/>
    </location>
</feature>
<dbReference type="GO" id="GO:0030705">
    <property type="term" value="P:cytoskeleton-dependent intracellular transport"/>
    <property type="evidence" value="ECO:0007669"/>
    <property type="project" value="InterPro"/>
</dbReference>
<evidence type="ECO:0000256" key="4">
    <source>
        <dbReference type="SAM" id="Coils"/>
    </source>
</evidence>
<feature type="compositionally biased region" description="Basic and acidic residues" evidence="5">
    <location>
        <begin position="215"/>
        <end position="235"/>
    </location>
</feature>
<organism evidence="8 9">
    <name type="scientific">Hemibagrus guttatus</name>
    <dbReference type="NCBI Taxonomy" id="175788"/>
    <lineage>
        <taxon>Eukaryota</taxon>
        <taxon>Metazoa</taxon>
        <taxon>Chordata</taxon>
        <taxon>Craniata</taxon>
        <taxon>Vertebrata</taxon>
        <taxon>Euteleostomi</taxon>
        <taxon>Actinopterygii</taxon>
        <taxon>Neopterygii</taxon>
        <taxon>Teleostei</taxon>
        <taxon>Ostariophysi</taxon>
        <taxon>Siluriformes</taxon>
        <taxon>Bagridae</taxon>
        <taxon>Hemibagrus</taxon>
    </lineage>
</organism>
<sequence length="1237" mass="142599">MVLSNLHPKQFNTAMLELKVELEKIQEDKDTLRIELNTIREELHLRDQTINTLREQLKEPKASQEPLKLAEVRPPHMQLLNSHPGPSNPQPQPPNTTIEPPKPQTEPPRHQTKPPRHQTEPPRHQTKPLRHQTKPLRHQTESPRHQTKPPRHQTEPPRYQTEPPRHQTKPLRHQTKPLRHQTESPRHQTESPRHQTESPRHQTKPLKHQTKPLRHQTESPRHQTESPRHQTESPRHQTKPLRHQTEPPRHQTEPPRHQTEPLRHQTKPLRHQTKPLRHQTKPLRHQTEPLRHQTEPPRHQTKPPKTQTEPHNSDEKTDTVSKFLDEEKLFPGRRVTKLCILQRRFDGKFMRDLTSKLRFGAPRMHCSDQLLKPACELPVHLGIKGHGVSSGGSVAPLLSGHFGLTGEIRACQLATSCYIIITEDGDTVPEFSSHSVPGEEETTKPGLLPNTRCCQVVIEHWEGDVAYFSDNWISRIKSEVGDNWRLKISNLKKILKGILDYNHEVLGQQINDFTLPDVNLIGEHSDAAELGRMMQLILGCAVNCEQKQEYIQTIMMMEESVQHVVMTAIQELMSKETPVSTGNESYADLDRQLKKTVEELNDALASKEEIAQRCHELDMQAYLVQEERDRLRLEFIELEERVTALQEEKSSLLAENQVLMERLNQSDSIEDLNSPAGRRHLQLQAQLEQLQEETFRMSESDLSHLCWECQALPFPLTPEGLSPIQALPQWRLEAAKDDYRIRCEELEKELLEVKGQNEELTSLADEAQSLKDEMDVLRHSSDKVAKLEAQVESYKKKLEDLGDLRRQVKLLEEKNTSYMQNTVSLEEELRKANTARAQLETYKRQVVELQNRLSEESKKADKMEFESKRLKEKVDSLQKEKDRMRTERDSLKETIEELRCVQAQEGQLTSGLVPLGSSEASDSLAAEIVTPEIRERLIRLQHENKMLKLNQEGSDNEQIALLKSLLEDANARKNELETENRLVNQRLMAGQSQVDELQKSLQEQGSKADDSVLLKRKCEEHLEKLKDATNELQKKSAIIEDLEPKYNTSAQRIEELEEALKKKDDEMKQMEERYKKYLEKAKSVIRTLDPKQNQGSAPEVQALKNQLQEKERMLHSLEKEYDKAKSQRDHEEKLIVSAWYNMGMALQKKAAEDRLASTGSGQSFLARQRQATSTRRSYPGHVQPATASYLAKKGNESQITEKKLGQARHKSTSTSVDIFEIKGGGGGRVQSRKPTML</sequence>
<feature type="compositionally biased region" description="Basic and acidic residues" evidence="5">
    <location>
        <begin position="180"/>
        <end position="200"/>
    </location>
</feature>
<evidence type="ECO:0000256" key="5">
    <source>
        <dbReference type="SAM" id="MobiDB-lite"/>
    </source>
</evidence>
<dbReference type="GO" id="GO:0051959">
    <property type="term" value="F:dynein light intermediate chain binding"/>
    <property type="evidence" value="ECO:0007669"/>
    <property type="project" value="TreeGrafter"/>
</dbReference>
<comment type="subcellular location">
    <subcellularLocation>
        <location evidence="1">Cytoplasm</location>
    </subcellularLocation>
</comment>
<dbReference type="AlphaFoldDB" id="A0AAE0PV61"/>
<feature type="compositionally biased region" description="Basic and acidic residues" evidence="5">
    <location>
        <begin position="1193"/>
        <end position="1204"/>
    </location>
</feature>
<feature type="compositionally biased region" description="Basic residues" evidence="5">
    <location>
        <begin position="264"/>
        <end position="284"/>
    </location>
</feature>
<keyword evidence="2" id="KW-0963">Cytoplasm</keyword>
<feature type="compositionally biased region" description="Basic residues" evidence="5">
    <location>
        <begin position="166"/>
        <end position="179"/>
    </location>
</feature>
<protein>
    <submittedName>
        <fullName evidence="8">Uncharacterized protein</fullName>
    </submittedName>
</protein>
<name>A0AAE0PV61_9TELE</name>